<dbReference type="Proteomes" id="UP001500507">
    <property type="component" value="Unassembled WGS sequence"/>
</dbReference>
<evidence type="ECO:0000313" key="5">
    <source>
        <dbReference type="EMBL" id="GAA0872153.1"/>
    </source>
</evidence>
<protein>
    <submittedName>
        <fullName evidence="5">FMN-binding glutamate synthase family protein</fullName>
    </submittedName>
</protein>
<feature type="domain" description="Glutamate synthase" evidence="4">
    <location>
        <begin position="144"/>
        <end position="464"/>
    </location>
</feature>
<dbReference type="InterPro" id="IPR024188">
    <property type="entry name" value="GltB"/>
</dbReference>
<evidence type="ECO:0000256" key="1">
    <source>
        <dbReference type="ARBA" id="ARBA00009716"/>
    </source>
</evidence>
<organism evidence="5 6">
    <name type="scientific">Gangjinia marincola</name>
    <dbReference type="NCBI Taxonomy" id="578463"/>
    <lineage>
        <taxon>Bacteria</taxon>
        <taxon>Pseudomonadati</taxon>
        <taxon>Bacteroidota</taxon>
        <taxon>Flavobacteriia</taxon>
        <taxon>Flavobacteriales</taxon>
        <taxon>Flavobacteriaceae</taxon>
        <taxon>Gangjinia</taxon>
    </lineage>
</organism>
<dbReference type="PANTHER" id="PTHR43819:SF1">
    <property type="entry name" value="ARCHAEAL-TYPE GLUTAMATE SYNTHASE [NADPH]"/>
    <property type="match status" value="1"/>
</dbReference>
<dbReference type="Pfam" id="PF01645">
    <property type="entry name" value="Glu_synthase"/>
    <property type="match status" value="1"/>
</dbReference>
<dbReference type="PIRSF" id="PIRSF006429">
    <property type="entry name" value="GOGAT_lg_2"/>
    <property type="match status" value="1"/>
</dbReference>
<reference evidence="6" key="1">
    <citation type="journal article" date="2019" name="Int. J. Syst. Evol. Microbiol.">
        <title>The Global Catalogue of Microorganisms (GCM) 10K type strain sequencing project: providing services to taxonomists for standard genome sequencing and annotation.</title>
        <authorList>
            <consortium name="The Broad Institute Genomics Platform"/>
            <consortium name="The Broad Institute Genome Sequencing Center for Infectious Disease"/>
            <person name="Wu L."/>
            <person name="Ma J."/>
        </authorList>
    </citation>
    <scope>NUCLEOTIDE SEQUENCE [LARGE SCALE GENOMIC DNA]</scope>
    <source>
        <strain evidence="6">JCM 16082</strain>
    </source>
</reference>
<name>A0ABP3XV80_9FLAO</name>
<proteinExistence type="inferred from homology"/>
<dbReference type="Gene3D" id="3.20.20.70">
    <property type="entry name" value="Aldolase class I"/>
    <property type="match status" value="1"/>
</dbReference>
<sequence length="533" mass="59441">MDQILEFLSQIPWWGYLIAVIVIIAIKDVFFNKEHTILHNFPVLGHFRYMLESIGPELRQYIVANNREELPFNRIERGWIYASAKNENNYEGFGTDRDIYQSQYIFINNAMMPFKLANDHPQKKDPYFLPSAKVMGKNRRKRPYRPASVINVSAMSYGSLSAKAIESLNKGCKKAFAYHNTGEGGLSSYHKQGADVVFHFGTGYFGVRDKEGNFSMEMMKKLVAENPQIRAIEVKLSQGAKPGKGGVLPASKISKEIAEIRNVPQGKDVLSPPNHTAFTNVSEMVAFIEEIADETGLPVGIKAAIGKLDQWKELADIMATTGVGPDFITIDGGEGGTGAAPPSFADHVALPWVYGFSEVYKIFKDRDLCDRIVFIGSGKLGFPAKAAMAFAMGVDVINVAREAMLSIGCIQAKKCHDNTCPTGVATQNRWLQAGINVTDKAERVDYYFKNFRKEFIEITHACGYEHPCDLTMEDVDVNLGDKSLSQPLSSVYGYDKKRVEHKGILEMQTCPHLGGNYKAKKVAKKLNEKDVRY</sequence>
<comment type="similarity">
    <text evidence="1 2">Belongs to the glutamate synthase family.</text>
</comment>
<evidence type="ECO:0000256" key="3">
    <source>
        <dbReference type="SAM" id="Phobius"/>
    </source>
</evidence>
<dbReference type="PANTHER" id="PTHR43819">
    <property type="entry name" value="ARCHAEAL-TYPE GLUTAMATE SYNTHASE [NADPH]"/>
    <property type="match status" value="1"/>
</dbReference>
<evidence type="ECO:0000256" key="2">
    <source>
        <dbReference type="PIRNR" id="PIRNR006429"/>
    </source>
</evidence>
<dbReference type="InterPro" id="IPR002932">
    <property type="entry name" value="Glu_synthdom"/>
</dbReference>
<accession>A0ABP3XV80</accession>
<dbReference type="SUPFAM" id="SSF51395">
    <property type="entry name" value="FMN-linked oxidoreductases"/>
    <property type="match status" value="1"/>
</dbReference>
<evidence type="ECO:0000313" key="6">
    <source>
        <dbReference type="Proteomes" id="UP001500507"/>
    </source>
</evidence>
<dbReference type="InterPro" id="IPR013785">
    <property type="entry name" value="Aldolase_TIM"/>
</dbReference>
<keyword evidence="3" id="KW-0472">Membrane</keyword>
<gene>
    <name evidence="5" type="ORF">GCM10009117_13000</name>
</gene>
<keyword evidence="3" id="KW-0812">Transmembrane</keyword>
<evidence type="ECO:0000259" key="4">
    <source>
        <dbReference type="Pfam" id="PF01645"/>
    </source>
</evidence>
<dbReference type="CDD" id="cd02808">
    <property type="entry name" value="GltS_FMN"/>
    <property type="match status" value="1"/>
</dbReference>
<keyword evidence="6" id="KW-1185">Reference proteome</keyword>
<dbReference type="EMBL" id="BAAAFG010000013">
    <property type="protein sequence ID" value="GAA0872153.1"/>
    <property type="molecule type" value="Genomic_DNA"/>
</dbReference>
<feature type="transmembrane region" description="Helical" evidence="3">
    <location>
        <begin position="13"/>
        <end position="31"/>
    </location>
</feature>
<comment type="caution">
    <text evidence="5">The sequence shown here is derived from an EMBL/GenBank/DDBJ whole genome shotgun (WGS) entry which is preliminary data.</text>
</comment>
<dbReference type="RefSeq" id="WP_343765009.1">
    <property type="nucleotide sequence ID" value="NZ_BAAAFG010000013.1"/>
</dbReference>
<keyword evidence="3" id="KW-1133">Transmembrane helix</keyword>